<proteinExistence type="predicted"/>
<protein>
    <submittedName>
        <fullName evidence="2">Uncharacterized protein</fullName>
    </submittedName>
</protein>
<dbReference type="OrthoDB" id="6254330at2759"/>
<organism evidence="2 3">
    <name type="scientific">Fasciolopsis buskii</name>
    <dbReference type="NCBI Taxonomy" id="27845"/>
    <lineage>
        <taxon>Eukaryota</taxon>
        <taxon>Metazoa</taxon>
        <taxon>Spiralia</taxon>
        <taxon>Lophotrochozoa</taxon>
        <taxon>Platyhelminthes</taxon>
        <taxon>Trematoda</taxon>
        <taxon>Digenea</taxon>
        <taxon>Plagiorchiida</taxon>
        <taxon>Echinostomata</taxon>
        <taxon>Echinostomatoidea</taxon>
        <taxon>Fasciolidae</taxon>
        <taxon>Fasciolopsis</taxon>
    </lineage>
</organism>
<evidence type="ECO:0000313" key="3">
    <source>
        <dbReference type="Proteomes" id="UP000728185"/>
    </source>
</evidence>
<evidence type="ECO:0000313" key="2">
    <source>
        <dbReference type="EMBL" id="KAA0199769.1"/>
    </source>
</evidence>
<dbReference type="EMBL" id="LUCM01000932">
    <property type="protein sequence ID" value="KAA0199769.1"/>
    <property type="molecule type" value="Genomic_DNA"/>
</dbReference>
<keyword evidence="1" id="KW-0812">Transmembrane</keyword>
<comment type="caution">
    <text evidence="2">The sequence shown here is derived from an EMBL/GenBank/DDBJ whole genome shotgun (WGS) entry which is preliminary data.</text>
</comment>
<sequence>MSGTLGGVRNSGDVNLMRGDSRTIECDLLPTGAAILLGGYWKASVNGEAALIVSLDLTNGRAVISPPRGSSTYDQLGRIKVICQYYSFNNESLIQFVHNVTTLGGEPQITNHFLNELPLWMWILFILLYYVLLIAIPTAIGLLIGTWRDLAYSVLDLTTNRRAYGSLELTAWTPLRDLPFQLPPPMPNMLNHIYLNQELFRPATLQQMKNTLMLYENFSNLSGLWRSFWRSHVSHSLSN</sequence>
<keyword evidence="1" id="KW-1133">Transmembrane helix</keyword>
<gene>
    <name evidence="2" type="ORF">FBUS_01566</name>
</gene>
<keyword evidence="3" id="KW-1185">Reference proteome</keyword>
<accession>A0A8E0VNX6</accession>
<feature type="transmembrane region" description="Helical" evidence="1">
    <location>
        <begin position="119"/>
        <end position="144"/>
    </location>
</feature>
<dbReference type="AlphaFoldDB" id="A0A8E0VNX6"/>
<reference evidence="2" key="1">
    <citation type="submission" date="2019-05" db="EMBL/GenBank/DDBJ databases">
        <title>Annotation for the trematode Fasciolopsis buski.</title>
        <authorList>
            <person name="Choi Y.-J."/>
        </authorList>
    </citation>
    <scope>NUCLEOTIDE SEQUENCE</scope>
    <source>
        <strain evidence="2">HT</strain>
        <tissue evidence="2">Whole worm</tissue>
    </source>
</reference>
<dbReference type="Proteomes" id="UP000728185">
    <property type="component" value="Unassembled WGS sequence"/>
</dbReference>
<keyword evidence="1" id="KW-0472">Membrane</keyword>
<name>A0A8E0VNX6_9TREM</name>
<evidence type="ECO:0000256" key="1">
    <source>
        <dbReference type="SAM" id="Phobius"/>
    </source>
</evidence>